<accession>A0A0D7A1D0</accession>
<evidence type="ECO:0000259" key="3">
    <source>
        <dbReference type="PROSITE" id="PS51212"/>
    </source>
</evidence>
<dbReference type="SUPFAM" id="SSF81296">
    <property type="entry name" value="E set domains"/>
    <property type="match status" value="1"/>
</dbReference>
<sequence length="1050" mass="112688">MTVASILTGILASTAVFLTVDALDTHHISYVLPHRRQSIPVDLPGNWTSEGCYTDSTTARTLTGSSYSSTDNMTVENCIDYCDTQDYIYAGVEYSQECYCGNYIENSATATSSGCSMACSGNPSELCGGGSRLDLFYSGGTASPAPIIVPSIGNWTSLGCYNDSVGARALSVGIDITGSVTIETCTAASLVAVQLIESDEIPFKTEIVNVTVALLWKTIPQNNPPTVVTCSEYCGGPDRINIYNYTGTNLPEAGGGGSGGGDVSLYHGNPPAPWTYAGCYIDNAYGRVLPTSITPSENMTVDLCVADCAAQNFTLIGVEYSTECCAYFLRCPDSASVDHNAYQSPDCGNYLVDAAAMTTDSTCDMACGGNATEACGGPDRISVYTATGNVTIYPVPTAQNTSLPGEWVYQGCLREPGADRVFPYQIINTDNNTADACLNQCAAYGYPAAGMEYSDECWCGDISDVMANGGVMGMESECTMACSGDPIHLCGGPQRLQLYYWNGDMNVWNAPENIGYYEFFVPGIIVPLIATVGINNKVTFLEKYGTSLYPNSTGAYELDPTLHNNFSAAWRTMHVQTDVFCSGSVILPDKAGRQINVGGWSLESTFGVRLYTPNGVPGVNSTNDWEENYEELSLQNGRWYPTASVLSNGSILVIGGEDGSNGAPIPTLEILPRIEGGNTTVYLEWLERTDPNNLYPFVFTLPSGNLFIGYYNEARILNATTFDTIKQLPNMPASVNDFLGGRTYPMAGSAGSFPQSAPYTDEFTILLCGGSNPGAGMSFYLLYHPPQCIITCPLGIAIDNCISIQPEAENATWTIERMPSQRVMSCVVTLADGTFMILNGAHQGFAGFGLASDPNLNAIIYDSTLPVGQRMSTLNSTIVARLYHSEAILLPDGRVLISGSDPQTYYPNGTEVYPEEFRIEVYVPPYLNSGLLQPEFNITDTDWDYGGTYPITVKLYQGTASDVKISLIAATSSTHGNLMGSRTIFPEYSCSGNTCNIVAPPNSYISPPGWFQLFVLDGPTPSHSQWVRIGGDPAQLGLWPDAEGFTLPGM</sequence>
<dbReference type="InterPro" id="IPR013783">
    <property type="entry name" value="Ig-like_fold"/>
</dbReference>
<dbReference type="SMART" id="SM00321">
    <property type="entry name" value="WSC"/>
    <property type="match status" value="3"/>
</dbReference>
<dbReference type="InterPro" id="IPR002889">
    <property type="entry name" value="WSC_carb-bd"/>
</dbReference>
<keyword evidence="5" id="KW-1185">Reference proteome</keyword>
<evidence type="ECO:0000313" key="5">
    <source>
        <dbReference type="Proteomes" id="UP000054144"/>
    </source>
</evidence>
<dbReference type="PANTHER" id="PTHR32208:SF105">
    <property type="entry name" value="COPPER RADICAL OXIDASE"/>
    <property type="match status" value="1"/>
</dbReference>
<dbReference type="InterPro" id="IPR015202">
    <property type="entry name" value="GO-like_E_set"/>
</dbReference>
<dbReference type="OrthoDB" id="2019572at2759"/>
<dbReference type="Proteomes" id="UP000054144">
    <property type="component" value="Unassembled WGS sequence"/>
</dbReference>
<feature type="domain" description="WSC" evidence="3">
    <location>
        <begin position="46"/>
        <end position="139"/>
    </location>
</feature>
<dbReference type="InterPro" id="IPR009880">
    <property type="entry name" value="Glyoxal_oxidase_N"/>
</dbReference>
<dbReference type="AlphaFoldDB" id="A0A0D7A1D0"/>
<evidence type="ECO:0000256" key="1">
    <source>
        <dbReference type="ARBA" id="ARBA00022729"/>
    </source>
</evidence>
<feature type="domain" description="WSC" evidence="3">
    <location>
        <begin position="406"/>
        <end position="502"/>
    </location>
</feature>
<dbReference type="PROSITE" id="PS51212">
    <property type="entry name" value="WSC"/>
    <property type="match status" value="3"/>
</dbReference>
<dbReference type="EMBL" id="KN882115">
    <property type="protein sequence ID" value="KIY43224.1"/>
    <property type="molecule type" value="Genomic_DNA"/>
</dbReference>
<name>A0A0D7A1D0_9AGAR</name>
<dbReference type="InterPro" id="IPR011043">
    <property type="entry name" value="Gal_Oxase/kelch_b-propeller"/>
</dbReference>
<keyword evidence="1 2" id="KW-0732">Signal</keyword>
<dbReference type="SUPFAM" id="SSF50965">
    <property type="entry name" value="Galactose oxidase, central domain"/>
    <property type="match status" value="1"/>
</dbReference>
<dbReference type="Pfam" id="PF09118">
    <property type="entry name" value="GO-like_E_set"/>
    <property type="match status" value="1"/>
</dbReference>
<protein>
    <submittedName>
        <fullName evidence="4">Copper radical oxidase</fullName>
    </submittedName>
</protein>
<feature type="signal peptide" evidence="2">
    <location>
        <begin position="1"/>
        <end position="22"/>
    </location>
</feature>
<dbReference type="Pfam" id="PF07250">
    <property type="entry name" value="Glyoxal_oxid_N"/>
    <property type="match status" value="1"/>
</dbReference>
<organism evidence="4 5">
    <name type="scientific">Fistulina hepatica ATCC 64428</name>
    <dbReference type="NCBI Taxonomy" id="1128425"/>
    <lineage>
        <taxon>Eukaryota</taxon>
        <taxon>Fungi</taxon>
        <taxon>Dikarya</taxon>
        <taxon>Basidiomycota</taxon>
        <taxon>Agaricomycotina</taxon>
        <taxon>Agaricomycetes</taxon>
        <taxon>Agaricomycetidae</taxon>
        <taxon>Agaricales</taxon>
        <taxon>Fistulinaceae</taxon>
        <taxon>Fistulina</taxon>
    </lineage>
</organism>
<evidence type="ECO:0000256" key="2">
    <source>
        <dbReference type="SAM" id="SignalP"/>
    </source>
</evidence>
<evidence type="ECO:0000313" key="4">
    <source>
        <dbReference type="EMBL" id="KIY43224.1"/>
    </source>
</evidence>
<dbReference type="Pfam" id="PF01822">
    <property type="entry name" value="WSC"/>
    <property type="match status" value="3"/>
</dbReference>
<dbReference type="InterPro" id="IPR037293">
    <property type="entry name" value="Gal_Oxidase_central_sf"/>
</dbReference>
<dbReference type="PANTHER" id="PTHR32208">
    <property type="entry name" value="SECRETED PROTEIN-RELATED"/>
    <property type="match status" value="1"/>
</dbReference>
<reference evidence="4 5" key="1">
    <citation type="journal article" date="2015" name="Fungal Genet. Biol.">
        <title>Evolution of novel wood decay mechanisms in Agaricales revealed by the genome sequences of Fistulina hepatica and Cylindrobasidium torrendii.</title>
        <authorList>
            <person name="Floudas D."/>
            <person name="Held B.W."/>
            <person name="Riley R."/>
            <person name="Nagy L.G."/>
            <person name="Koehler G."/>
            <person name="Ransdell A.S."/>
            <person name="Younus H."/>
            <person name="Chow J."/>
            <person name="Chiniquy J."/>
            <person name="Lipzen A."/>
            <person name="Tritt A."/>
            <person name="Sun H."/>
            <person name="Haridas S."/>
            <person name="LaButti K."/>
            <person name="Ohm R.A."/>
            <person name="Kues U."/>
            <person name="Blanchette R.A."/>
            <person name="Grigoriev I.V."/>
            <person name="Minto R.E."/>
            <person name="Hibbett D.S."/>
        </authorList>
    </citation>
    <scope>NUCLEOTIDE SEQUENCE [LARGE SCALE GENOMIC DNA]</scope>
    <source>
        <strain evidence="4 5">ATCC 64428</strain>
    </source>
</reference>
<proteinExistence type="predicted"/>
<feature type="domain" description="WSC" evidence="3">
    <location>
        <begin position="273"/>
        <end position="387"/>
    </location>
</feature>
<dbReference type="CDD" id="cd02851">
    <property type="entry name" value="E_set_GO_C"/>
    <property type="match status" value="1"/>
</dbReference>
<gene>
    <name evidence="4" type="ORF">FISHEDRAFT_78733</name>
</gene>
<dbReference type="InterPro" id="IPR014756">
    <property type="entry name" value="Ig_E-set"/>
</dbReference>
<dbReference type="Gene3D" id="2.130.10.80">
    <property type="entry name" value="Galactose oxidase/kelch, beta-propeller"/>
    <property type="match status" value="1"/>
</dbReference>
<feature type="chain" id="PRO_5002315903" evidence="2">
    <location>
        <begin position="23"/>
        <end position="1050"/>
    </location>
</feature>
<dbReference type="Gene3D" id="2.60.40.10">
    <property type="entry name" value="Immunoglobulins"/>
    <property type="match status" value="1"/>
</dbReference>